<evidence type="ECO:0000313" key="14">
    <source>
        <dbReference type="EMBL" id="CCH49622.1"/>
    </source>
</evidence>
<name>M1WTI8_PSEP2</name>
<gene>
    <name evidence="13 14" type="primary">zupT</name>
    <name evidence="14" type="ordered locus">BN4_12387</name>
</gene>
<feature type="transmembrane region" description="Helical" evidence="13">
    <location>
        <begin position="260"/>
        <end position="283"/>
    </location>
</feature>
<protein>
    <recommendedName>
        <fullName evidence="13">Zinc transporter ZupT</fullName>
    </recommendedName>
</protein>
<evidence type="ECO:0000256" key="6">
    <source>
        <dbReference type="ARBA" id="ARBA00022723"/>
    </source>
</evidence>
<feature type="transmembrane region" description="Helical" evidence="13">
    <location>
        <begin position="172"/>
        <end position="193"/>
    </location>
</feature>
<dbReference type="eggNOG" id="COG0428">
    <property type="taxonomic scope" value="Bacteria"/>
</dbReference>
<feature type="binding site" description="M1 metal binding site" evidence="13">
    <location>
        <position position="185"/>
    </location>
    <ligand>
        <name>Zn(2+)</name>
        <dbReference type="ChEBI" id="CHEBI:29105"/>
    </ligand>
</feature>
<dbReference type="GO" id="GO:0005385">
    <property type="term" value="F:zinc ion transmembrane transporter activity"/>
    <property type="evidence" value="ECO:0007669"/>
    <property type="project" value="UniProtKB-UniRule"/>
</dbReference>
<keyword evidence="15" id="KW-1185">Reference proteome</keyword>
<keyword evidence="5 13" id="KW-0812">Transmembrane</keyword>
<feature type="transmembrane region" description="Helical" evidence="13">
    <location>
        <begin position="75"/>
        <end position="92"/>
    </location>
</feature>
<dbReference type="GO" id="GO:0005886">
    <property type="term" value="C:plasma membrane"/>
    <property type="evidence" value="ECO:0007669"/>
    <property type="project" value="UniProtKB-SubCell"/>
</dbReference>
<dbReference type="GO" id="GO:0046872">
    <property type="term" value="F:metal ion binding"/>
    <property type="evidence" value="ECO:0007669"/>
    <property type="project" value="UniProtKB-KW"/>
</dbReference>
<evidence type="ECO:0000256" key="4">
    <source>
        <dbReference type="ARBA" id="ARBA00022475"/>
    </source>
</evidence>
<comment type="function">
    <text evidence="13">Mediates zinc uptake. May also transport other divalent cations.</text>
</comment>
<evidence type="ECO:0000256" key="12">
    <source>
        <dbReference type="ARBA" id="ARBA00023136"/>
    </source>
</evidence>
<keyword evidence="12 13" id="KW-0472">Membrane</keyword>
<dbReference type="Proteomes" id="UP000011724">
    <property type="component" value="Chromosome"/>
</dbReference>
<feature type="binding site" description="M2 metal binding site" evidence="13">
    <location>
        <position position="185"/>
    </location>
    <ligand>
        <name>Fe(2+)</name>
        <dbReference type="ChEBI" id="CHEBI:29033"/>
    </ligand>
</feature>
<keyword evidence="8 13" id="KW-0864">Zinc transport</keyword>
<reference evidence="14 15" key="1">
    <citation type="journal article" date="2013" name="PLoS ONE">
        <title>The first genomic and proteomic characterization of a deep-sea sulfate reducer: insights into the piezophilic lifestyle of Desulfovibrio piezophilus.</title>
        <authorList>
            <person name="Pradel N."/>
            <person name="Ji B."/>
            <person name="Gimenez G."/>
            <person name="Talla E."/>
            <person name="Lenoble P."/>
            <person name="Garel M."/>
            <person name="Tamburini C."/>
            <person name="Fourquet P."/>
            <person name="Lebrun R."/>
            <person name="Bertin P."/>
            <person name="Denis Y."/>
            <person name="Pophillat M."/>
            <person name="Barbe V."/>
            <person name="Ollivier B."/>
            <person name="Dolla A."/>
        </authorList>
    </citation>
    <scope>NUCLEOTIDE SEQUENCE [LARGE SCALE GENOMIC DNA]</scope>
    <source>
        <strain evidence="15">DSM 10523 / SB164P1</strain>
    </source>
</reference>
<keyword evidence="13" id="KW-0997">Cell inner membrane</keyword>
<evidence type="ECO:0000256" key="10">
    <source>
        <dbReference type="ARBA" id="ARBA00023004"/>
    </source>
</evidence>
<dbReference type="Pfam" id="PF02535">
    <property type="entry name" value="Zip"/>
    <property type="match status" value="1"/>
</dbReference>
<feature type="transmembrane region" description="Helical" evidence="13">
    <location>
        <begin position="295"/>
        <end position="313"/>
    </location>
</feature>
<dbReference type="InterPro" id="IPR023498">
    <property type="entry name" value="Zn_transptr_ZupT"/>
</dbReference>
<comment type="subcellular location">
    <subcellularLocation>
        <location evidence="13">Cell inner membrane</location>
        <topology evidence="13">Multi-pass membrane protein</topology>
    </subcellularLocation>
    <subcellularLocation>
        <location evidence="1">Cell membrane</location>
        <topology evidence="1">Multi-pass membrane protein</topology>
    </subcellularLocation>
</comment>
<organism evidence="14 15">
    <name type="scientific">Pseudodesulfovibrio piezophilus (strain DSM 21447 / JCM 15486 / C1TLV30)</name>
    <name type="common">Desulfovibrio piezophilus</name>
    <dbReference type="NCBI Taxonomy" id="1322246"/>
    <lineage>
        <taxon>Bacteria</taxon>
        <taxon>Pseudomonadati</taxon>
        <taxon>Thermodesulfobacteriota</taxon>
        <taxon>Desulfovibrionia</taxon>
        <taxon>Desulfovibrionales</taxon>
        <taxon>Desulfovibrionaceae</taxon>
    </lineage>
</organism>
<sequence length="314" mass="33830">MLSHLPHLNVLALPNANNNRKHISSNDTKRLFVVNIPLMDTQTVLYAFGLTLFAGLCTGIGSAIAFFTKRTNTKFLSLSLGFSAGVMIYVSFWEIVVKANHALTTELGAVTAQWVTVASFFGGIAFIAIIDKFVPSYENPHEMHSIEEMDAGKAALPKDETHDFDKLRRMGIFAAIAIAIHNFPEGLATFTAALTDPALGLAIAVAIAIHNIPEGIAVSIPLFYATGDRKKAFTLSFLSGLSEPVGALVGYLILMPFFTPVIFGVLFAGVGGIMVFISLDQLLPAAEEYGEHHHSIYGLITGMAVMALSLLLFL</sequence>
<dbReference type="PATRIC" id="fig|879567.3.peg.2547"/>
<dbReference type="AlphaFoldDB" id="M1WTI8"/>
<comment type="catalytic activity">
    <reaction evidence="13">
        <text>Zn(2+)(in) = Zn(2+)(out)</text>
        <dbReference type="Rhea" id="RHEA:29351"/>
        <dbReference type="ChEBI" id="CHEBI:29105"/>
    </reaction>
</comment>
<keyword evidence="11 13" id="KW-0406">Ion transport</keyword>
<keyword evidence="10" id="KW-0408">Iron</keyword>
<keyword evidence="3 13" id="KW-0813">Transport</keyword>
<comment type="similarity">
    <text evidence="2 13">Belongs to the ZIP transporter (TC 2.A.5) family. ZupT subfamily.</text>
</comment>
<dbReference type="InterPro" id="IPR003689">
    <property type="entry name" value="ZIP"/>
</dbReference>
<feature type="transmembrane region" description="Helical" evidence="13">
    <location>
        <begin position="44"/>
        <end position="68"/>
    </location>
</feature>
<evidence type="ECO:0000256" key="9">
    <source>
        <dbReference type="ARBA" id="ARBA00022989"/>
    </source>
</evidence>
<evidence type="ECO:0000256" key="2">
    <source>
        <dbReference type="ARBA" id="ARBA00009703"/>
    </source>
</evidence>
<evidence type="ECO:0000256" key="13">
    <source>
        <dbReference type="HAMAP-Rule" id="MF_00548"/>
    </source>
</evidence>
<keyword evidence="7 13" id="KW-0862">Zinc</keyword>
<evidence type="ECO:0000256" key="11">
    <source>
        <dbReference type="ARBA" id="ARBA00023065"/>
    </source>
</evidence>
<dbReference type="KEGG" id="dpi:BN4_12387"/>
<feature type="transmembrane region" description="Helical" evidence="13">
    <location>
        <begin position="112"/>
        <end position="130"/>
    </location>
</feature>
<proteinExistence type="inferred from homology"/>
<feature type="binding site" description="M2 metal binding site" evidence="13">
    <location>
        <position position="211"/>
    </location>
    <ligand>
        <name>Fe(2+)</name>
        <dbReference type="ChEBI" id="CHEBI:29033"/>
    </ligand>
</feature>
<reference evidence="15" key="2">
    <citation type="journal article" date="2013" name="Stand. Genomic Sci.">
        <title>Complete genome sequence of Desulfocapsa sulfexigens, a marine deltaproteobacterium specialized in disproportionating inorganic sulfur compounds.</title>
        <authorList>
            <person name="Finster K.W."/>
            <person name="Kjeldsen K.U."/>
            <person name="Kube M."/>
            <person name="Reinhardt R."/>
            <person name="Mussmann M."/>
            <person name="Amann R."/>
            <person name="Schreiber L."/>
        </authorList>
    </citation>
    <scope>NUCLEOTIDE SEQUENCE [LARGE SCALE GENOMIC DNA]</scope>
    <source>
        <strain evidence="15">DSM 10523 / SB164P1</strain>
    </source>
</reference>
<feature type="binding site" description="M1 metal binding site" evidence="13">
    <location>
        <position position="210"/>
    </location>
    <ligand>
        <name>Zn(2+)</name>
        <dbReference type="ChEBI" id="CHEBI:29105"/>
    </ligand>
</feature>
<feature type="transmembrane region" description="Helical" evidence="13">
    <location>
        <begin position="199"/>
        <end position="225"/>
    </location>
</feature>
<evidence type="ECO:0000256" key="8">
    <source>
        <dbReference type="ARBA" id="ARBA00022906"/>
    </source>
</evidence>
<evidence type="ECO:0000313" key="15">
    <source>
        <dbReference type="Proteomes" id="UP000011724"/>
    </source>
</evidence>
<feature type="binding site" description="M2 metal binding site" evidence="13">
    <location>
        <position position="182"/>
    </location>
    <ligand>
        <name>Fe(2+)</name>
        <dbReference type="ChEBI" id="CHEBI:29033"/>
    </ligand>
</feature>
<keyword evidence="4 13" id="KW-1003">Cell membrane</keyword>
<evidence type="ECO:0000256" key="3">
    <source>
        <dbReference type="ARBA" id="ARBA00022448"/>
    </source>
</evidence>
<dbReference type="NCBIfam" id="NF003243">
    <property type="entry name" value="PRK04201.1"/>
    <property type="match status" value="1"/>
</dbReference>
<dbReference type="EMBL" id="FO203427">
    <property type="protein sequence ID" value="CCH49622.1"/>
    <property type="molecule type" value="Genomic_DNA"/>
</dbReference>
<feature type="binding site" description="M1 metal binding site" evidence="13">
    <location>
        <position position="214"/>
    </location>
    <ligand>
        <name>Zn(2+)</name>
        <dbReference type="ChEBI" id="CHEBI:29105"/>
    </ligand>
</feature>
<keyword evidence="9 13" id="KW-1133">Transmembrane helix</keyword>
<feature type="binding site" description="M2 metal binding site" evidence="13">
    <location>
        <position position="214"/>
    </location>
    <ligand>
        <name>Fe(2+)</name>
        <dbReference type="ChEBI" id="CHEBI:29033"/>
    </ligand>
</feature>
<dbReference type="HOGENOM" id="CLU_015114_1_3_7"/>
<accession>M1WTI8</accession>
<evidence type="ECO:0000256" key="5">
    <source>
        <dbReference type="ARBA" id="ARBA00022692"/>
    </source>
</evidence>
<evidence type="ECO:0000256" key="1">
    <source>
        <dbReference type="ARBA" id="ARBA00004651"/>
    </source>
</evidence>
<dbReference type="PANTHER" id="PTHR11040">
    <property type="entry name" value="ZINC/IRON TRANSPORTER"/>
    <property type="match status" value="1"/>
</dbReference>
<keyword evidence="6" id="KW-0479">Metal-binding</keyword>
<dbReference type="STRING" id="1322246.BN4_12387"/>
<dbReference type="HAMAP" id="MF_00548">
    <property type="entry name" value="ZupT"/>
    <property type="match status" value="1"/>
</dbReference>
<evidence type="ECO:0000256" key="7">
    <source>
        <dbReference type="ARBA" id="ARBA00022833"/>
    </source>
</evidence>
<feature type="binding site" description="M2 metal binding site" evidence="13">
    <location>
        <position position="243"/>
    </location>
    <ligand>
        <name>Fe(2+)</name>
        <dbReference type="ChEBI" id="CHEBI:29033"/>
    </ligand>
</feature>
<dbReference type="PANTHER" id="PTHR11040:SF205">
    <property type="entry name" value="ZINC TRANSPORTER ZUPT"/>
    <property type="match status" value="1"/>
</dbReference>